<keyword evidence="6" id="KW-1185">Reference proteome</keyword>
<sequence length="85" mass="9140">MRNFQYVITDEVGIHARPAGLLVKKAKSFPAVITISCGGKKAEATKLMAIMGLGAKKGSEVTVTVEGEDEDAVSAEMETFFKENF</sequence>
<evidence type="ECO:0000256" key="1">
    <source>
        <dbReference type="ARBA" id="ARBA00004496"/>
    </source>
</evidence>
<evidence type="ECO:0000256" key="2">
    <source>
        <dbReference type="ARBA" id="ARBA00022490"/>
    </source>
</evidence>
<dbReference type="Pfam" id="PF00381">
    <property type="entry name" value="PTS-HPr"/>
    <property type="match status" value="1"/>
</dbReference>
<dbReference type="Gene3D" id="3.30.1340.10">
    <property type="entry name" value="HPr-like"/>
    <property type="match status" value="1"/>
</dbReference>
<proteinExistence type="predicted"/>
<feature type="domain" description="HPr" evidence="4">
    <location>
        <begin position="1"/>
        <end position="85"/>
    </location>
</feature>
<dbReference type="PROSITE" id="PS51350">
    <property type="entry name" value="PTS_HPR_DOM"/>
    <property type="match status" value="1"/>
</dbReference>
<accession>A0ABY5VK58</accession>
<dbReference type="PRINTS" id="PR00107">
    <property type="entry name" value="PHOSPHOCPHPR"/>
</dbReference>
<evidence type="ECO:0000259" key="4">
    <source>
        <dbReference type="PROSITE" id="PS51350"/>
    </source>
</evidence>
<dbReference type="Proteomes" id="UP001060164">
    <property type="component" value="Chromosome"/>
</dbReference>
<dbReference type="InterPro" id="IPR000032">
    <property type="entry name" value="HPr-like"/>
</dbReference>
<reference evidence="5" key="1">
    <citation type="journal article" date="2022" name="Cell">
        <title>Design, construction, and in vivo augmentation of a complex gut microbiome.</title>
        <authorList>
            <person name="Cheng A.G."/>
            <person name="Ho P.Y."/>
            <person name="Aranda-Diaz A."/>
            <person name="Jain S."/>
            <person name="Yu F.B."/>
            <person name="Meng X."/>
            <person name="Wang M."/>
            <person name="Iakiviak M."/>
            <person name="Nagashima K."/>
            <person name="Zhao A."/>
            <person name="Murugkar P."/>
            <person name="Patil A."/>
            <person name="Atabakhsh K."/>
            <person name="Weakley A."/>
            <person name="Yan J."/>
            <person name="Brumbaugh A.R."/>
            <person name="Higginbottom S."/>
            <person name="Dimas A."/>
            <person name="Shiver A.L."/>
            <person name="Deutschbauer A."/>
            <person name="Neff N."/>
            <person name="Sonnenburg J.L."/>
            <person name="Huang K.C."/>
            <person name="Fischbach M.A."/>
        </authorList>
    </citation>
    <scope>NUCLEOTIDE SEQUENCE</scope>
    <source>
        <strain evidence="5">DSM 19829</strain>
    </source>
</reference>
<name>A0ABY5VK58_9FIRM</name>
<dbReference type="InterPro" id="IPR035895">
    <property type="entry name" value="HPr-like_sf"/>
</dbReference>
<protein>
    <submittedName>
        <fullName evidence="5">HPr family phosphocarrier protein</fullName>
    </submittedName>
</protein>
<dbReference type="SUPFAM" id="SSF55594">
    <property type="entry name" value="HPr-like"/>
    <property type="match status" value="1"/>
</dbReference>
<organism evidence="5 6">
    <name type="scientific">Ruminococcus gauvreauii</name>
    <dbReference type="NCBI Taxonomy" id="438033"/>
    <lineage>
        <taxon>Bacteria</taxon>
        <taxon>Bacillati</taxon>
        <taxon>Bacillota</taxon>
        <taxon>Clostridia</taxon>
        <taxon>Eubacteriales</taxon>
        <taxon>Oscillospiraceae</taxon>
        <taxon>Ruminococcus</taxon>
    </lineage>
</organism>
<dbReference type="NCBIfam" id="TIGR01003">
    <property type="entry name" value="PTS_HPr_family"/>
    <property type="match status" value="1"/>
</dbReference>
<gene>
    <name evidence="5" type="ORF">NQ502_08145</name>
</gene>
<evidence type="ECO:0000256" key="3">
    <source>
        <dbReference type="ARBA" id="ARBA00022683"/>
    </source>
</evidence>
<evidence type="ECO:0000313" key="6">
    <source>
        <dbReference type="Proteomes" id="UP001060164"/>
    </source>
</evidence>
<comment type="subcellular location">
    <subcellularLocation>
        <location evidence="1">Cytoplasm</location>
    </subcellularLocation>
</comment>
<dbReference type="EMBL" id="CP102290">
    <property type="protein sequence ID" value="UWP60985.1"/>
    <property type="molecule type" value="Genomic_DNA"/>
</dbReference>
<keyword evidence="2" id="KW-0963">Cytoplasm</keyword>
<dbReference type="CDD" id="cd00367">
    <property type="entry name" value="PTS-HPr_like"/>
    <property type="match status" value="1"/>
</dbReference>
<keyword evidence="3" id="KW-0598">Phosphotransferase system</keyword>
<dbReference type="PANTHER" id="PTHR33705:SF2">
    <property type="entry name" value="PHOSPHOCARRIER PROTEIN NPR"/>
    <property type="match status" value="1"/>
</dbReference>
<dbReference type="InterPro" id="IPR050399">
    <property type="entry name" value="HPr"/>
</dbReference>
<dbReference type="PANTHER" id="PTHR33705">
    <property type="entry name" value="PHOSPHOCARRIER PROTEIN HPR"/>
    <property type="match status" value="1"/>
</dbReference>
<evidence type="ECO:0000313" key="5">
    <source>
        <dbReference type="EMBL" id="UWP60985.1"/>
    </source>
</evidence>
<dbReference type="RefSeq" id="WP_028529873.1">
    <property type="nucleotide sequence ID" value="NZ_CABLBR010000036.1"/>
</dbReference>